<reference evidence="2 3" key="1">
    <citation type="submission" date="2019-03" db="EMBL/GenBank/DDBJ databases">
        <title>Algoriphagus aquimaris sp. nov., isolated form marine sediment in Pohang, Korea.</title>
        <authorList>
            <person name="Kim J."/>
            <person name="Yoon S.-H."/>
            <person name="Lee S.-S."/>
        </authorList>
    </citation>
    <scope>NUCLEOTIDE SEQUENCE [LARGE SCALE GENOMIC DNA]</scope>
    <source>
        <strain evidence="2 3">F21</strain>
    </source>
</reference>
<dbReference type="InterPro" id="IPR032774">
    <property type="entry name" value="WG_beta_rep"/>
</dbReference>
<organism evidence="2 3">
    <name type="scientific">Algoriphagus formosus</name>
    <dbReference type="NCBI Taxonomy" id="2007308"/>
    <lineage>
        <taxon>Bacteria</taxon>
        <taxon>Pseudomonadati</taxon>
        <taxon>Bacteroidota</taxon>
        <taxon>Cytophagia</taxon>
        <taxon>Cytophagales</taxon>
        <taxon>Cyclobacteriaceae</taxon>
        <taxon>Algoriphagus</taxon>
    </lineage>
</organism>
<proteinExistence type="predicted"/>
<feature type="chain" id="PRO_5020550085" evidence="1">
    <location>
        <begin position="20"/>
        <end position="413"/>
    </location>
</feature>
<comment type="caution">
    <text evidence="2">The sequence shown here is derived from an EMBL/GenBank/DDBJ whole genome shotgun (WGS) entry which is preliminary data.</text>
</comment>
<gene>
    <name evidence="2" type="ORF">E1898_00470</name>
</gene>
<evidence type="ECO:0000313" key="3">
    <source>
        <dbReference type="Proteomes" id="UP000295438"/>
    </source>
</evidence>
<sequence length="413" mass="48076">MKELVNMLLLGMLCLPVIAQIQLEGKFDVDIPQNQIWDGRYLLYTFRGDTHIYDVETEEKWVIPDHQVSGLGYQDGYYFQKKDDLYTLRKVGEEEPVLPYRFSWVSGWFGNTVLGWEEVTGPEAGIYGVWYQMGEGILARHELKDIHQAVGFDYTQKWFMRELDWQTAQKLYSYQYQEGLIVLPNKDKETFSFYDLELKRAFPGEFIKAEPFSEGLAAVKNEDGLWGYIDRNGQVKVPFIYRRKPGQFHSGRAKVINSQNLVGYIDIKGELVIPAKFSSATDFYKGKAIAKPSGWDKHRVVLDLDGREEKLFCINCVLHTRTYKSYAAYFPSQDIMNWVDEEHLIMGIWGQASLYTKEGEKVFDRVYPLLKDLVDGKLIMVEGAFLAKDLDQRFYLWDLESDRALIELSFTEF</sequence>
<dbReference type="EMBL" id="SMUW01000016">
    <property type="protein sequence ID" value="TDK50839.1"/>
    <property type="molecule type" value="Genomic_DNA"/>
</dbReference>
<name>A0A4R5VG42_9BACT</name>
<keyword evidence="3" id="KW-1185">Reference proteome</keyword>
<keyword evidence="1" id="KW-0732">Signal</keyword>
<dbReference type="AlphaFoldDB" id="A0A4R5VG42"/>
<evidence type="ECO:0000256" key="1">
    <source>
        <dbReference type="SAM" id="SignalP"/>
    </source>
</evidence>
<protein>
    <submittedName>
        <fullName evidence="2">WG repeat-containing protein</fullName>
    </submittedName>
</protein>
<accession>A0A4R5VG42</accession>
<dbReference type="PANTHER" id="PTHR37841:SF1">
    <property type="entry name" value="DUF3298 DOMAIN-CONTAINING PROTEIN"/>
    <property type="match status" value="1"/>
</dbReference>
<dbReference type="RefSeq" id="WP_133389419.1">
    <property type="nucleotide sequence ID" value="NZ_SMUW01000016.1"/>
</dbReference>
<dbReference type="PANTHER" id="PTHR37841">
    <property type="entry name" value="GLR2918 PROTEIN"/>
    <property type="match status" value="1"/>
</dbReference>
<dbReference type="Proteomes" id="UP000295438">
    <property type="component" value="Unassembled WGS sequence"/>
</dbReference>
<dbReference type="Pfam" id="PF14903">
    <property type="entry name" value="WG_beta_rep"/>
    <property type="match status" value="3"/>
</dbReference>
<feature type="signal peptide" evidence="1">
    <location>
        <begin position="1"/>
        <end position="19"/>
    </location>
</feature>
<evidence type="ECO:0000313" key="2">
    <source>
        <dbReference type="EMBL" id="TDK50839.1"/>
    </source>
</evidence>